<organism evidence="7 8">
    <name type="scientific">Methylobacterium radiotolerans</name>
    <dbReference type="NCBI Taxonomy" id="31998"/>
    <lineage>
        <taxon>Bacteria</taxon>
        <taxon>Pseudomonadati</taxon>
        <taxon>Pseudomonadota</taxon>
        <taxon>Alphaproteobacteria</taxon>
        <taxon>Hyphomicrobiales</taxon>
        <taxon>Methylobacteriaceae</taxon>
        <taxon>Methylobacterium</taxon>
    </lineage>
</organism>
<gene>
    <name evidence="7" type="ORF">MRSR164_24420</name>
</gene>
<keyword evidence="4" id="KW-0564">Palmitate</keyword>
<protein>
    <submittedName>
        <fullName evidence="7">Curli production assembly protein CsgG</fullName>
    </submittedName>
</protein>
<reference evidence="7 8" key="1">
    <citation type="journal article" date="2012" name="Genet. Mol. Biol.">
        <title>Analysis of 16S rRNA and mxaF genes revealing insights into Methylobacterium niche-specific plant association.</title>
        <authorList>
            <person name="Dourado M.N."/>
            <person name="Andreote F.D."/>
            <person name="Dini-Andreote F."/>
            <person name="Conti R."/>
            <person name="Araujo J.M."/>
            <person name="Araujo W.L."/>
        </authorList>
    </citation>
    <scope>NUCLEOTIDE SEQUENCE [LARGE SCALE GENOMIC DNA]</scope>
    <source>
        <strain evidence="7 8">SR1.6/4</strain>
    </source>
</reference>
<dbReference type="PANTHER" id="PTHR41164">
    <property type="entry name" value="CURLI PRODUCTION ASSEMBLY/TRANSPORT COMPONENT CSGG"/>
    <property type="match status" value="1"/>
</dbReference>
<evidence type="ECO:0000256" key="2">
    <source>
        <dbReference type="ARBA" id="ARBA00022729"/>
    </source>
</evidence>
<keyword evidence="2 6" id="KW-0732">Signal</keyword>
<comment type="caution">
    <text evidence="7">The sequence shown here is derived from an EMBL/GenBank/DDBJ whole genome shotgun (WGS) entry which is preliminary data.</text>
</comment>
<dbReference type="InterPro" id="IPR005534">
    <property type="entry name" value="Curli_assmbl/transp-comp_CsgG"/>
</dbReference>
<dbReference type="Proteomes" id="UP001349262">
    <property type="component" value="Unassembled WGS sequence"/>
</dbReference>
<dbReference type="Gene3D" id="3.40.50.10610">
    <property type="entry name" value="ABC-type transport auxiliary lipoprotein component"/>
    <property type="match status" value="2"/>
</dbReference>
<proteinExistence type="predicted"/>
<evidence type="ECO:0000313" key="7">
    <source>
        <dbReference type="EMBL" id="MEE7459802.1"/>
    </source>
</evidence>
<name>A0ABU7TGJ9_9HYPH</name>
<accession>A0ABU7TGJ9</accession>
<dbReference type="PANTHER" id="PTHR41164:SF1">
    <property type="entry name" value="CURLI PRODUCTION ASSEMBLY_TRANSPORT COMPONENT CSGG"/>
    <property type="match status" value="1"/>
</dbReference>
<keyword evidence="1" id="KW-1003">Cell membrane</keyword>
<keyword evidence="5" id="KW-0449">Lipoprotein</keyword>
<dbReference type="PROSITE" id="PS51257">
    <property type="entry name" value="PROKAR_LIPOPROTEIN"/>
    <property type="match status" value="1"/>
</dbReference>
<evidence type="ECO:0000256" key="6">
    <source>
        <dbReference type="SAM" id="SignalP"/>
    </source>
</evidence>
<feature type="chain" id="PRO_5045137319" evidence="6">
    <location>
        <begin position="22"/>
        <end position="330"/>
    </location>
</feature>
<sequence>MIVKLAWVALLGLMLAGCEYAAGVRAPLEMAPQVTPSSPTGIGLESLPPPKRPIDIALYAFPDLTGQNKPSDNFAEFSRAVTQGGSAFVIDALNRAGGGKWFNVIERGGLQALLQERQLIRATRQEFEGANAKPLPPLRFAGLILDGGILAYDANTITGGIGARFLGIGGDTKYRRDMVTVALRVVSVQSGQVLLSVTTTKTIYSVLLASSLYRFVALDRIAEAEAGFSRNEPTQLAVREAIELALYSLIMEGAEKKLWSFRSDELSEPLRRRYKERPLTVKASLTEEMVPQYTNAPASLPWSPRSDLEKNIVNQEPAAIVDSAIPALSR</sequence>
<evidence type="ECO:0000256" key="5">
    <source>
        <dbReference type="ARBA" id="ARBA00023288"/>
    </source>
</evidence>
<evidence type="ECO:0000256" key="3">
    <source>
        <dbReference type="ARBA" id="ARBA00023136"/>
    </source>
</evidence>
<keyword evidence="3" id="KW-0472">Membrane</keyword>
<keyword evidence="8" id="KW-1185">Reference proteome</keyword>
<evidence type="ECO:0000256" key="4">
    <source>
        <dbReference type="ARBA" id="ARBA00023139"/>
    </source>
</evidence>
<evidence type="ECO:0000313" key="8">
    <source>
        <dbReference type="Proteomes" id="UP001349262"/>
    </source>
</evidence>
<dbReference type="Pfam" id="PF03783">
    <property type="entry name" value="CsgG"/>
    <property type="match status" value="1"/>
</dbReference>
<dbReference type="EMBL" id="MLBY01000005">
    <property type="protein sequence ID" value="MEE7459802.1"/>
    <property type="molecule type" value="Genomic_DNA"/>
</dbReference>
<evidence type="ECO:0000256" key="1">
    <source>
        <dbReference type="ARBA" id="ARBA00022475"/>
    </source>
</evidence>
<feature type="signal peptide" evidence="6">
    <location>
        <begin position="1"/>
        <end position="21"/>
    </location>
</feature>